<organism evidence="1 2">
    <name type="scientific">Clonostachys rosea f. rosea IK726</name>
    <dbReference type="NCBI Taxonomy" id="1349383"/>
    <lineage>
        <taxon>Eukaryota</taxon>
        <taxon>Fungi</taxon>
        <taxon>Dikarya</taxon>
        <taxon>Ascomycota</taxon>
        <taxon>Pezizomycotina</taxon>
        <taxon>Sordariomycetes</taxon>
        <taxon>Hypocreomycetidae</taxon>
        <taxon>Hypocreales</taxon>
        <taxon>Bionectriaceae</taxon>
        <taxon>Clonostachys</taxon>
    </lineage>
</organism>
<proteinExistence type="predicted"/>
<feature type="non-terminal residue" evidence="1">
    <location>
        <position position="142"/>
    </location>
</feature>
<feature type="non-terminal residue" evidence="1">
    <location>
        <position position="1"/>
    </location>
</feature>
<dbReference type="Proteomes" id="UP000836387">
    <property type="component" value="Unassembled WGS sequence"/>
</dbReference>
<evidence type="ECO:0000313" key="2">
    <source>
        <dbReference type="Proteomes" id="UP000836387"/>
    </source>
</evidence>
<name>A0ACA9TZU1_BIOOC</name>
<sequence>QTQENQTKPKPSTGALKSIRKQLLDLERDPPGFGPNSAQVDTPYERGLFFLSMNLPSEYPIKPLDVTLNARIYHPNISSSGKIFIDILGPNWSPSLTVEKVCSMLNDPNPDDCLVPEAGRLYRVDRQSYNDKARSWTRKYVI</sequence>
<reference evidence="1" key="1">
    <citation type="submission" date="2020-04" db="EMBL/GenBank/DDBJ databases">
        <authorList>
            <person name="Broberg M."/>
        </authorList>
    </citation>
    <scope>NUCLEOTIDE SEQUENCE</scope>
</reference>
<evidence type="ECO:0000313" key="1">
    <source>
        <dbReference type="EMBL" id="CAG9946097.1"/>
    </source>
</evidence>
<dbReference type="EMBL" id="CADEHS020000010">
    <property type="protein sequence ID" value="CAG9946097.1"/>
    <property type="molecule type" value="Genomic_DNA"/>
</dbReference>
<reference evidence="1" key="2">
    <citation type="submission" date="2021-10" db="EMBL/GenBank/DDBJ databases">
        <authorList>
            <person name="Piombo E."/>
        </authorList>
    </citation>
    <scope>NUCLEOTIDE SEQUENCE</scope>
</reference>
<comment type="caution">
    <text evidence="1">The sequence shown here is derived from an EMBL/GenBank/DDBJ whole genome shotgun (WGS) entry which is preliminary data.</text>
</comment>
<keyword evidence="2" id="KW-1185">Reference proteome</keyword>
<gene>
    <name evidence="1" type="ORF">CRV2_00004976</name>
</gene>
<accession>A0ACA9TZU1</accession>
<protein>
    <submittedName>
        <fullName evidence="1">Uncharacterized protein</fullName>
    </submittedName>
</protein>